<dbReference type="PRINTS" id="PR00681">
    <property type="entry name" value="RIBOSOMALS1"/>
</dbReference>
<evidence type="ECO:0000256" key="2">
    <source>
        <dbReference type="ARBA" id="ARBA00022980"/>
    </source>
</evidence>
<sequence length="391" mass="43768">MSNENTMQELLDQYDVKTIKKGDILEGTIISVDSKGANVNINYAFDGFISRDEISTKEVNPTEELKEGDKVRVIVLSPNDGEGYVLLSRKSLLIKEEKEALKAVLKAEREDIKDAFDNDKEITVQVKEEIKGGLLCAYGKTRVFLPGSLISRTRVNAKDFVGDELVVKIIELDFKNNKVVASRKVIEEAEYKKMEEKNWNSLKEGEKITGTVKNTTKFGAFVEVLPGVQGLIHINDLAWEKVKRVEDVVKKGDTVEVFIGSVDKENKRLSLVLKDNLQEPWTLHGPEIKVGGVFEGTVRKLAKFGAFVEIFKGVEGLVHLSEITDDVIKDPAEVLHTGDKVKVKVLSIDVENKKLSLSIKDAAEKSKEYVQYVDSSEDDVTLGDMFKDLFK</sequence>
<protein>
    <submittedName>
        <fullName evidence="6">30S ribosomal protein S1</fullName>
    </submittedName>
</protein>
<dbReference type="Proteomes" id="UP000191448">
    <property type="component" value="Unassembled WGS sequence"/>
</dbReference>
<dbReference type="FunFam" id="2.40.50.140:FF:000103">
    <property type="entry name" value="protein RRP5 homolog"/>
    <property type="match status" value="1"/>
</dbReference>
<dbReference type="InterPro" id="IPR003029">
    <property type="entry name" value="S1_domain"/>
</dbReference>
<gene>
    <name evidence="6" type="primary">rpsA_2</name>
    <name evidence="6" type="ORF">CLTHE_09520</name>
</gene>
<proteinExistence type="inferred from homology"/>
<feature type="domain" description="S1 motif" evidence="5">
    <location>
        <begin position="22"/>
        <end position="90"/>
    </location>
</feature>
<dbReference type="RefSeq" id="WP_080022240.1">
    <property type="nucleotide sequence ID" value="NZ_LTAY01000026.1"/>
</dbReference>
<name>A0A1V4SXE1_9CLOT</name>
<dbReference type="GO" id="GO:0005737">
    <property type="term" value="C:cytoplasm"/>
    <property type="evidence" value="ECO:0007669"/>
    <property type="project" value="UniProtKB-ARBA"/>
</dbReference>
<dbReference type="EMBL" id="LTAY01000026">
    <property type="protein sequence ID" value="OPX49197.1"/>
    <property type="molecule type" value="Genomic_DNA"/>
</dbReference>
<dbReference type="GO" id="GO:0003735">
    <property type="term" value="F:structural constituent of ribosome"/>
    <property type="evidence" value="ECO:0007669"/>
    <property type="project" value="TreeGrafter"/>
</dbReference>
<dbReference type="Pfam" id="PF00575">
    <property type="entry name" value="S1"/>
    <property type="match status" value="3"/>
</dbReference>
<dbReference type="InterPro" id="IPR012340">
    <property type="entry name" value="NA-bd_OB-fold"/>
</dbReference>
<dbReference type="NCBIfam" id="NF005208">
    <property type="entry name" value="PRK06676.1"/>
    <property type="match status" value="1"/>
</dbReference>
<dbReference type="PROSITE" id="PS50126">
    <property type="entry name" value="S1"/>
    <property type="match status" value="3"/>
</dbReference>
<dbReference type="AlphaFoldDB" id="A0A1V4SXE1"/>
<dbReference type="SMART" id="SM00316">
    <property type="entry name" value="S1"/>
    <property type="match status" value="4"/>
</dbReference>
<dbReference type="FunFam" id="2.40.50.140:FF:000051">
    <property type="entry name" value="RNA-binding transcriptional accessory protein"/>
    <property type="match status" value="1"/>
</dbReference>
<evidence type="ECO:0000256" key="1">
    <source>
        <dbReference type="ARBA" id="ARBA00006767"/>
    </source>
</evidence>
<dbReference type="OrthoDB" id="9804077at2"/>
<evidence type="ECO:0000313" key="6">
    <source>
        <dbReference type="EMBL" id="OPX49197.1"/>
    </source>
</evidence>
<reference evidence="6 7" key="1">
    <citation type="submission" date="2016-02" db="EMBL/GenBank/DDBJ databases">
        <title>Genome sequence of Clostridium thermobutyricum DSM 4928.</title>
        <authorList>
            <person name="Poehlein A."/>
            <person name="Daniel R."/>
        </authorList>
    </citation>
    <scope>NUCLEOTIDE SEQUENCE [LARGE SCALE GENOMIC DNA]</scope>
    <source>
        <strain evidence="6 7">DSM 4928</strain>
    </source>
</reference>
<dbReference type="InterPro" id="IPR035104">
    <property type="entry name" value="Ribosomal_protein_S1-like"/>
</dbReference>
<comment type="similarity">
    <text evidence="1">Belongs to the bacterial ribosomal protein bS1 family.</text>
</comment>
<feature type="domain" description="S1 motif" evidence="5">
    <location>
        <begin position="205"/>
        <end position="274"/>
    </location>
</feature>
<comment type="caution">
    <text evidence="6">The sequence shown here is derived from an EMBL/GenBank/DDBJ whole genome shotgun (WGS) entry which is preliminary data.</text>
</comment>
<dbReference type="PANTHER" id="PTHR10724">
    <property type="entry name" value="30S RIBOSOMAL PROTEIN S1"/>
    <property type="match status" value="1"/>
</dbReference>
<dbReference type="GO" id="GO:0003729">
    <property type="term" value="F:mRNA binding"/>
    <property type="evidence" value="ECO:0007669"/>
    <property type="project" value="TreeGrafter"/>
</dbReference>
<keyword evidence="3" id="KW-0687">Ribonucleoprotein</keyword>
<accession>A0A1V4SXE1</accession>
<dbReference type="CDD" id="cd04465">
    <property type="entry name" value="S1_RPS1_repeat_ec2_hs2"/>
    <property type="match status" value="1"/>
</dbReference>
<feature type="domain" description="S1 motif" evidence="5">
    <location>
        <begin position="291"/>
        <end position="360"/>
    </location>
</feature>
<evidence type="ECO:0000259" key="5">
    <source>
        <dbReference type="PROSITE" id="PS50126"/>
    </source>
</evidence>
<evidence type="ECO:0000313" key="7">
    <source>
        <dbReference type="Proteomes" id="UP000191448"/>
    </source>
</evidence>
<dbReference type="PANTHER" id="PTHR10724:SF7">
    <property type="entry name" value="SMALL RIBOSOMAL SUBUNIT PROTEIN BS1C"/>
    <property type="match status" value="1"/>
</dbReference>
<keyword evidence="2 6" id="KW-0689">Ribosomal protein</keyword>
<evidence type="ECO:0000256" key="3">
    <source>
        <dbReference type="ARBA" id="ARBA00023274"/>
    </source>
</evidence>
<dbReference type="CDD" id="cd05687">
    <property type="entry name" value="S1_RPS1_repeat_ec1_hs1"/>
    <property type="match status" value="1"/>
</dbReference>
<dbReference type="InterPro" id="IPR050437">
    <property type="entry name" value="Ribos_protein_bS1-like"/>
</dbReference>
<evidence type="ECO:0000256" key="4">
    <source>
        <dbReference type="ARBA" id="ARBA00025604"/>
    </source>
</evidence>
<dbReference type="GO" id="GO:0006412">
    <property type="term" value="P:translation"/>
    <property type="evidence" value="ECO:0007669"/>
    <property type="project" value="TreeGrafter"/>
</dbReference>
<organism evidence="6 7">
    <name type="scientific">Clostridium thermobutyricum DSM 4928</name>
    <dbReference type="NCBI Taxonomy" id="1121339"/>
    <lineage>
        <taxon>Bacteria</taxon>
        <taxon>Bacillati</taxon>
        <taxon>Bacillota</taxon>
        <taxon>Clostridia</taxon>
        <taxon>Eubacteriales</taxon>
        <taxon>Clostridiaceae</taxon>
        <taxon>Clostridium</taxon>
    </lineage>
</organism>
<dbReference type="SUPFAM" id="SSF50249">
    <property type="entry name" value="Nucleic acid-binding proteins"/>
    <property type="match status" value="4"/>
</dbReference>
<comment type="function">
    <text evidence="4">Binds mRNA; thus facilitating recognition of the initiation point. It is needed to translate mRNA with a short Shine-Dalgarno (SD) purine-rich sequence.</text>
</comment>
<dbReference type="GO" id="GO:0005840">
    <property type="term" value="C:ribosome"/>
    <property type="evidence" value="ECO:0007669"/>
    <property type="project" value="UniProtKB-KW"/>
</dbReference>
<dbReference type="Gene3D" id="2.40.50.140">
    <property type="entry name" value="Nucleic acid-binding proteins"/>
    <property type="match status" value="3"/>
</dbReference>
<dbReference type="GO" id="GO:1990904">
    <property type="term" value="C:ribonucleoprotein complex"/>
    <property type="evidence" value="ECO:0007669"/>
    <property type="project" value="UniProtKB-KW"/>
</dbReference>